<dbReference type="PANTHER" id="PTHR47447:SF17">
    <property type="entry name" value="OS12G0638900 PROTEIN"/>
    <property type="match status" value="1"/>
</dbReference>
<keyword evidence="5" id="KW-0812">Transmembrane</keyword>
<dbReference type="NCBIfam" id="TIGR00756">
    <property type="entry name" value="PPR"/>
    <property type="match status" value="1"/>
</dbReference>
<feature type="region of interest" description="Disordered" evidence="4">
    <location>
        <begin position="144"/>
        <end position="285"/>
    </location>
</feature>
<feature type="transmembrane region" description="Helical" evidence="5">
    <location>
        <begin position="501"/>
        <end position="522"/>
    </location>
</feature>
<evidence type="ECO:0000256" key="5">
    <source>
        <dbReference type="SAM" id="Phobius"/>
    </source>
</evidence>
<evidence type="ECO:0008006" key="8">
    <source>
        <dbReference type="Google" id="ProtNLM"/>
    </source>
</evidence>
<evidence type="ECO:0000313" key="7">
    <source>
        <dbReference type="Proteomes" id="UP000054558"/>
    </source>
</evidence>
<evidence type="ECO:0000256" key="1">
    <source>
        <dbReference type="ARBA" id="ARBA00007626"/>
    </source>
</evidence>
<evidence type="ECO:0000256" key="3">
    <source>
        <dbReference type="PROSITE-ProRule" id="PRU00708"/>
    </source>
</evidence>
<dbReference type="Pfam" id="PF13812">
    <property type="entry name" value="PPR_3"/>
    <property type="match status" value="1"/>
</dbReference>
<organism evidence="6 7">
    <name type="scientific">Klebsormidium nitens</name>
    <name type="common">Green alga</name>
    <name type="synonym">Ulothrix nitens</name>
    <dbReference type="NCBI Taxonomy" id="105231"/>
    <lineage>
        <taxon>Eukaryota</taxon>
        <taxon>Viridiplantae</taxon>
        <taxon>Streptophyta</taxon>
        <taxon>Klebsormidiophyceae</taxon>
        <taxon>Klebsormidiales</taxon>
        <taxon>Klebsormidiaceae</taxon>
        <taxon>Klebsormidium</taxon>
    </lineage>
</organism>
<evidence type="ECO:0000256" key="4">
    <source>
        <dbReference type="SAM" id="MobiDB-lite"/>
    </source>
</evidence>
<dbReference type="PANTHER" id="PTHR47447">
    <property type="entry name" value="OS03G0856100 PROTEIN"/>
    <property type="match status" value="1"/>
</dbReference>
<dbReference type="OrthoDB" id="411857at2759"/>
<feature type="compositionally biased region" description="Basic and acidic residues" evidence="4">
    <location>
        <begin position="201"/>
        <end position="212"/>
    </location>
</feature>
<feature type="compositionally biased region" description="Basic and acidic residues" evidence="4">
    <location>
        <begin position="155"/>
        <end position="168"/>
    </location>
</feature>
<evidence type="ECO:0000256" key="2">
    <source>
        <dbReference type="ARBA" id="ARBA00022737"/>
    </source>
</evidence>
<evidence type="ECO:0000313" key="6">
    <source>
        <dbReference type="EMBL" id="GAQ86472.1"/>
    </source>
</evidence>
<proteinExistence type="inferred from homology"/>
<keyword evidence="5" id="KW-0472">Membrane</keyword>
<keyword evidence="2" id="KW-0677">Repeat</keyword>
<feature type="region of interest" description="Disordered" evidence="4">
    <location>
        <begin position="298"/>
        <end position="355"/>
    </location>
</feature>
<keyword evidence="5" id="KW-1133">Transmembrane helix</keyword>
<dbReference type="Proteomes" id="UP000054558">
    <property type="component" value="Unassembled WGS sequence"/>
</dbReference>
<reference evidence="6 7" key="1">
    <citation type="journal article" date="2014" name="Nat. Commun.">
        <title>Klebsormidium flaccidum genome reveals primary factors for plant terrestrial adaptation.</title>
        <authorList>
            <person name="Hori K."/>
            <person name="Maruyama F."/>
            <person name="Fujisawa T."/>
            <person name="Togashi T."/>
            <person name="Yamamoto N."/>
            <person name="Seo M."/>
            <person name="Sato S."/>
            <person name="Yamada T."/>
            <person name="Mori H."/>
            <person name="Tajima N."/>
            <person name="Moriyama T."/>
            <person name="Ikeuchi M."/>
            <person name="Watanabe M."/>
            <person name="Wada H."/>
            <person name="Kobayashi K."/>
            <person name="Saito M."/>
            <person name="Masuda T."/>
            <person name="Sasaki-Sekimoto Y."/>
            <person name="Mashiguchi K."/>
            <person name="Awai K."/>
            <person name="Shimojima M."/>
            <person name="Masuda S."/>
            <person name="Iwai M."/>
            <person name="Nobusawa T."/>
            <person name="Narise T."/>
            <person name="Kondo S."/>
            <person name="Saito H."/>
            <person name="Sato R."/>
            <person name="Murakawa M."/>
            <person name="Ihara Y."/>
            <person name="Oshima-Yamada Y."/>
            <person name="Ohtaka K."/>
            <person name="Satoh M."/>
            <person name="Sonobe K."/>
            <person name="Ishii M."/>
            <person name="Ohtani R."/>
            <person name="Kanamori-Sato M."/>
            <person name="Honoki R."/>
            <person name="Miyazaki D."/>
            <person name="Mochizuki H."/>
            <person name="Umetsu J."/>
            <person name="Higashi K."/>
            <person name="Shibata D."/>
            <person name="Kamiya Y."/>
            <person name="Sato N."/>
            <person name="Nakamura Y."/>
            <person name="Tabata S."/>
            <person name="Ida S."/>
            <person name="Kurokawa K."/>
            <person name="Ohta H."/>
        </authorList>
    </citation>
    <scope>NUCLEOTIDE SEQUENCE [LARGE SCALE GENOMIC DNA]</scope>
    <source>
        <strain evidence="6 7">NIES-2285</strain>
    </source>
</reference>
<sequence length="532" mass="57338">MREDKILPTKAHFHAIMKAWIFAANLPEARRVLDRMAAEGVQRDEAFSILVANSRPDEAANIVLVEIPAASLKPFYHTYNSWLHACVKAGDVQAALQAWSAFKAAGVRPNWVTQETLRPFATLSDPAAQAICKELSEMIASAAVSAPGSGHVPHQRGDRPVTENAKSKEPKKRRASGTEASGLDREVAPGNGEDGSGVTAKSKDLKERRTSGEEASSSGREPGLGKARKGVRAPAETGCASSSPPIVSKSRVGVEGESEQKVPTAPIPEKQGADAGVPLADSGEGGVDATRLALKAWLSSTKLEPSRPKSAKRRASQKLGSSRQPLEPFRETDTSSDTPPLQDNASLRNPHETDVEREPFRHVETDAQALDHSVGNSSLGQGFWRRLEKVATGRNPTPRGSQWLLDLQSYSAKNTRQQVYAKLEALARQDAERKPGLTIHIENNGPAALQRVVKNFLTSIRVSYVEGPVSGKLSIPSGAISEYVATQEKKRFKQRVVKSATMRYVGAGAVVFAAVSLVPVLLDRYAHEQGPD</sequence>
<feature type="compositionally biased region" description="Polar residues" evidence="4">
    <location>
        <begin position="335"/>
        <end position="347"/>
    </location>
</feature>
<name>A0A1Y1I939_KLENI</name>
<protein>
    <recommendedName>
        <fullName evidence="8">Smr domain-containing protein</fullName>
    </recommendedName>
</protein>
<dbReference type="Gene3D" id="1.25.40.10">
    <property type="entry name" value="Tetratricopeptide repeat domain"/>
    <property type="match status" value="1"/>
</dbReference>
<accession>A0A1Y1I939</accession>
<feature type="repeat" description="PPR" evidence="3">
    <location>
        <begin position="75"/>
        <end position="109"/>
    </location>
</feature>
<dbReference type="EMBL" id="DF237240">
    <property type="protein sequence ID" value="GAQ86472.1"/>
    <property type="molecule type" value="Genomic_DNA"/>
</dbReference>
<keyword evidence="7" id="KW-1185">Reference proteome</keyword>
<comment type="similarity">
    <text evidence="1">Belongs to the PPR family. P subfamily.</text>
</comment>
<dbReference type="AlphaFoldDB" id="A0A1Y1I939"/>
<gene>
    <name evidence="6" type="ORF">KFL_002910100</name>
</gene>
<dbReference type="InterPro" id="IPR011990">
    <property type="entry name" value="TPR-like_helical_dom_sf"/>
</dbReference>
<dbReference type="STRING" id="105231.A0A1Y1I939"/>
<dbReference type="InterPro" id="IPR002885">
    <property type="entry name" value="PPR_rpt"/>
</dbReference>
<dbReference type="PROSITE" id="PS51375">
    <property type="entry name" value="PPR"/>
    <property type="match status" value="1"/>
</dbReference>